<reference evidence="1 2" key="1">
    <citation type="submission" date="2019-05" db="EMBL/GenBank/DDBJ databases">
        <title>Another draft genome of Portunus trituberculatus and its Hox gene families provides insights of decapod evolution.</title>
        <authorList>
            <person name="Jeong J.-H."/>
            <person name="Song I."/>
            <person name="Kim S."/>
            <person name="Choi T."/>
            <person name="Kim D."/>
            <person name="Ryu S."/>
            <person name="Kim W."/>
        </authorList>
    </citation>
    <scope>NUCLEOTIDE SEQUENCE [LARGE SCALE GENOMIC DNA]</scope>
    <source>
        <tissue evidence="1">Muscle</tissue>
    </source>
</reference>
<evidence type="ECO:0000313" key="1">
    <source>
        <dbReference type="EMBL" id="MPC09360.1"/>
    </source>
</evidence>
<sequence>MRGVALPLHSSLPQAPFPVPGVCRLAHMSQPSVDRGGDTAYPPLSSSPHRPVFLYAAAPYAFK</sequence>
<gene>
    <name evidence="1" type="ORF">E2C01_001969</name>
</gene>
<keyword evidence="2" id="KW-1185">Reference proteome</keyword>
<name>A0A5B7CJ47_PORTR</name>
<accession>A0A5B7CJ47</accession>
<dbReference type="AlphaFoldDB" id="A0A5B7CJ47"/>
<proteinExistence type="predicted"/>
<dbReference type="Proteomes" id="UP000324222">
    <property type="component" value="Unassembled WGS sequence"/>
</dbReference>
<comment type="caution">
    <text evidence="1">The sequence shown here is derived from an EMBL/GenBank/DDBJ whole genome shotgun (WGS) entry which is preliminary data.</text>
</comment>
<evidence type="ECO:0000313" key="2">
    <source>
        <dbReference type="Proteomes" id="UP000324222"/>
    </source>
</evidence>
<protein>
    <submittedName>
        <fullName evidence="1">Uncharacterized protein</fullName>
    </submittedName>
</protein>
<dbReference type="EMBL" id="VSRR010000066">
    <property type="protein sequence ID" value="MPC09360.1"/>
    <property type="molecule type" value="Genomic_DNA"/>
</dbReference>
<organism evidence="1 2">
    <name type="scientific">Portunus trituberculatus</name>
    <name type="common">Swimming crab</name>
    <name type="synonym">Neptunus trituberculatus</name>
    <dbReference type="NCBI Taxonomy" id="210409"/>
    <lineage>
        <taxon>Eukaryota</taxon>
        <taxon>Metazoa</taxon>
        <taxon>Ecdysozoa</taxon>
        <taxon>Arthropoda</taxon>
        <taxon>Crustacea</taxon>
        <taxon>Multicrustacea</taxon>
        <taxon>Malacostraca</taxon>
        <taxon>Eumalacostraca</taxon>
        <taxon>Eucarida</taxon>
        <taxon>Decapoda</taxon>
        <taxon>Pleocyemata</taxon>
        <taxon>Brachyura</taxon>
        <taxon>Eubrachyura</taxon>
        <taxon>Portunoidea</taxon>
        <taxon>Portunidae</taxon>
        <taxon>Portuninae</taxon>
        <taxon>Portunus</taxon>
    </lineage>
</organism>